<dbReference type="SUPFAM" id="SSF56770">
    <property type="entry name" value="HydA/Nqo6-like"/>
    <property type="match status" value="1"/>
</dbReference>
<dbReference type="AlphaFoldDB" id="A0A7C4VZB0"/>
<comment type="caution">
    <text evidence="4">The sequence shown here is derived from an EMBL/GenBank/DDBJ whole genome shotgun (WGS) entry which is preliminary data.</text>
</comment>
<evidence type="ECO:0000313" key="4">
    <source>
        <dbReference type="EMBL" id="HGU46968.1"/>
    </source>
</evidence>
<name>A0A7C4VZB0_UNCW3</name>
<feature type="domain" description="NADH:ubiquinone oxidoreductase-like 20kDa subunit" evidence="2">
    <location>
        <begin position="15"/>
        <end position="144"/>
    </location>
</feature>
<dbReference type="InterPro" id="IPR051349">
    <property type="entry name" value="Hydrogenase_assoc-protein"/>
</dbReference>
<dbReference type="Pfam" id="PF01058">
    <property type="entry name" value="Oxidored_q6"/>
    <property type="match status" value="1"/>
</dbReference>
<dbReference type="EMBL" id="DTBX01000082">
    <property type="protein sequence ID" value="HGQ55271.1"/>
    <property type="molecule type" value="Genomic_DNA"/>
</dbReference>
<dbReference type="GO" id="GO:0016491">
    <property type="term" value="F:oxidoreductase activity"/>
    <property type="evidence" value="ECO:0007669"/>
    <property type="project" value="UniProtKB-KW"/>
</dbReference>
<dbReference type="InterPro" id="IPR037024">
    <property type="entry name" value="NiFe_Hase_small_N_sf"/>
</dbReference>
<dbReference type="PANTHER" id="PTHR42845:SF3">
    <property type="entry name" value="CYTOSOLIC NIFE-HYDROGENASE, DELTA SUBUNIT"/>
    <property type="match status" value="1"/>
</dbReference>
<dbReference type="GO" id="GO:0051536">
    <property type="term" value="F:iron-sulfur cluster binding"/>
    <property type="evidence" value="ECO:0007669"/>
    <property type="project" value="InterPro"/>
</dbReference>
<reference evidence="4" key="1">
    <citation type="journal article" date="2020" name="mSystems">
        <title>Genome- and Community-Level Interaction Insights into Carbon Utilization and Element Cycling Functions of Hydrothermarchaeota in Hydrothermal Sediment.</title>
        <authorList>
            <person name="Zhou Z."/>
            <person name="Liu Y."/>
            <person name="Xu W."/>
            <person name="Pan J."/>
            <person name="Luo Z.H."/>
            <person name="Li M."/>
        </authorList>
    </citation>
    <scope>NUCLEOTIDE SEQUENCE [LARGE SCALE GENOMIC DNA]</scope>
    <source>
        <strain evidence="4">SpSt-594</strain>
        <strain evidence="3">SpSt-655</strain>
    </source>
</reference>
<dbReference type="EMBL" id="DSZH01000009">
    <property type="protein sequence ID" value="HGU46968.1"/>
    <property type="molecule type" value="Genomic_DNA"/>
</dbReference>
<dbReference type="PANTHER" id="PTHR42845">
    <property type="entry name" value="COENZYME F420-REDUCING HYDROGENASE, GAMMA SUBUNIT"/>
    <property type="match status" value="1"/>
</dbReference>
<keyword evidence="1" id="KW-0560">Oxidoreductase</keyword>
<organism evidence="4">
    <name type="scientific">candidate division WOR-3 bacterium</name>
    <dbReference type="NCBI Taxonomy" id="2052148"/>
    <lineage>
        <taxon>Bacteria</taxon>
        <taxon>Bacteria division WOR-3</taxon>
    </lineage>
</organism>
<dbReference type="InterPro" id="IPR006137">
    <property type="entry name" value="NADH_UbQ_OxRdtase-like_20kDa"/>
</dbReference>
<evidence type="ECO:0000313" key="3">
    <source>
        <dbReference type="EMBL" id="HGQ55271.1"/>
    </source>
</evidence>
<dbReference type="Gene3D" id="3.40.50.700">
    <property type="entry name" value="NADH:ubiquinone oxidoreductase-like, 20kDa subunit"/>
    <property type="match status" value="1"/>
</dbReference>
<sequence>MEKKLKVGFYEFTGCAGDLLTIVHNEDYLLKVWNSVEIVSFRLATSKRNEKTNLDIAFVEGSITSEEQIEELKKIREKSKILVALGTCASFGGLQSMYSHQEDFLTRFNSVYPHKFAILKPLESKPLENYVKVDYFIPGCPIDFKLFLFNFTRLLRNLPVELPYYPVCLECKWRENNCLLLKRIPCLGPLTRAGCSARCPTNNLPCVGCFGPYEDLNLSSWLKIFQENNIPFKELEKKVRLFWGTKAKEILKQLKNKR</sequence>
<evidence type="ECO:0000256" key="1">
    <source>
        <dbReference type="ARBA" id="ARBA00023002"/>
    </source>
</evidence>
<accession>A0A7C4VZB0</accession>
<protein>
    <submittedName>
        <fullName evidence="4">Sulfhydrogenase 1 subunit delta</fullName>
    </submittedName>
</protein>
<evidence type="ECO:0000259" key="2">
    <source>
        <dbReference type="Pfam" id="PF01058"/>
    </source>
</evidence>
<proteinExistence type="predicted"/>
<gene>
    <name evidence="4" type="ORF">ENT60_00195</name>
    <name evidence="3" type="ORF">ENU28_02245</name>
</gene>